<dbReference type="Gene3D" id="3.80.30.30">
    <property type="match status" value="1"/>
</dbReference>
<protein>
    <submittedName>
        <fullName evidence="5">PA0069 family radical SAM protein</fullName>
    </submittedName>
</protein>
<dbReference type="SUPFAM" id="SSF102114">
    <property type="entry name" value="Radical SAM enzymes"/>
    <property type="match status" value="1"/>
</dbReference>
<keyword evidence="1" id="KW-0479">Metal-binding</keyword>
<dbReference type="OrthoDB" id="9785699at2"/>
<dbReference type="Pfam" id="PF04055">
    <property type="entry name" value="Radical_SAM"/>
    <property type="match status" value="1"/>
</dbReference>
<keyword evidence="3" id="KW-0411">Iron-sulfur</keyword>
<dbReference type="SFLD" id="SFLDS00029">
    <property type="entry name" value="Radical_SAM"/>
    <property type="match status" value="1"/>
</dbReference>
<dbReference type="InterPro" id="IPR040086">
    <property type="entry name" value="MJ0683-like"/>
</dbReference>
<dbReference type="CDD" id="cd01335">
    <property type="entry name" value="Radical_SAM"/>
    <property type="match status" value="1"/>
</dbReference>
<dbReference type="SMART" id="SM00729">
    <property type="entry name" value="Elp3"/>
    <property type="match status" value="1"/>
</dbReference>
<gene>
    <name evidence="5" type="ORF">EOI86_19530</name>
</gene>
<dbReference type="RefSeq" id="WP_127767345.1">
    <property type="nucleotide sequence ID" value="NZ_SADE01000003.1"/>
</dbReference>
<dbReference type="GO" id="GO:0046872">
    <property type="term" value="F:metal ion binding"/>
    <property type="evidence" value="ECO:0007669"/>
    <property type="project" value="UniProtKB-KW"/>
</dbReference>
<evidence type="ECO:0000313" key="5">
    <source>
        <dbReference type="EMBL" id="RVU35024.1"/>
    </source>
</evidence>
<comment type="caution">
    <text evidence="5">The sequence shown here is derived from an EMBL/GenBank/DDBJ whole genome shotgun (WGS) entry which is preliminary data.</text>
</comment>
<evidence type="ECO:0000313" key="6">
    <source>
        <dbReference type="Proteomes" id="UP000287447"/>
    </source>
</evidence>
<dbReference type="EMBL" id="SADE01000003">
    <property type="protein sequence ID" value="RVU35024.1"/>
    <property type="molecule type" value="Genomic_DNA"/>
</dbReference>
<keyword evidence="2" id="KW-0408">Iron</keyword>
<dbReference type="PANTHER" id="PTHR43432">
    <property type="entry name" value="SLR0285 PROTEIN"/>
    <property type="match status" value="1"/>
</dbReference>
<dbReference type="PANTHER" id="PTHR43432:SF3">
    <property type="entry name" value="SLR0285 PROTEIN"/>
    <property type="match status" value="1"/>
</dbReference>
<evidence type="ECO:0000256" key="1">
    <source>
        <dbReference type="ARBA" id="ARBA00022723"/>
    </source>
</evidence>
<dbReference type="Proteomes" id="UP000287447">
    <property type="component" value="Unassembled WGS sequence"/>
</dbReference>
<reference evidence="6" key="1">
    <citation type="submission" date="2019-01" db="EMBL/GenBank/DDBJ databases">
        <title>Gri0909 isolated from a small marine red alga.</title>
        <authorList>
            <person name="Kim J."/>
            <person name="Jeong S.E."/>
            <person name="Jeon C.O."/>
        </authorList>
    </citation>
    <scope>NUCLEOTIDE SEQUENCE [LARGE SCALE GENOMIC DNA]</scope>
    <source>
        <strain evidence="6">Gri0909</strain>
    </source>
</reference>
<evidence type="ECO:0000256" key="2">
    <source>
        <dbReference type="ARBA" id="ARBA00023004"/>
    </source>
</evidence>
<sequence length="363" mass="40466">MNINAVELGPRKGRGAVTNKVGRFERQDRVLTDDGWDIHDPRRDEPPPKLRTVLGIDTAKTVIARNKSPDVPFDQSINPYRGCEHGCVYCFARPTHAYYGLSSGLDFETRLFHKPDAAQVLRRELSNPKYVPKPIALGTNTDPYQPIEKAEETTRQVLQVLAEFNHPFTIVTKGALVTRDLDIIGPMAEKGMAAVWLSVTTLDRKLANVMEPRASTPTKRLDAVRALSKAGVPTGILMAPIIPAINDWEIERVLEASKEAGADRAGYVLLRLPHEIKDLFTEWLEAHFPDRATRVLSLVKQTRGGKLYDSTWGKRQRGEGPVADLIAKRFGVGVRKLRLDGARPDLDLSRFTVPGRAEQLSLL</sequence>
<dbReference type="InterPro" id="IPR058240">
    <property type="entry name" value="rSAM_sf"/>
</dbReference>
<dbReference type="GO" id="GO:0051536">
    <property type="term" value="F:iron-sulfur cluster binding"/>
    <property type="evidence" value="ECO:0007669"/>
    <property type="project" value="UniProtKB-KW"/>
</dbReference>
<dbReference type="InterPro" id="IPR007197">
    <property type="entry name" value="rSAM"/>
</dbReference>
<organism evidence="5 6">
    <name type="scientific">Hwanghaeella grinnelliae</name>
    <dbReference type="NCBI Taxonomy" id="2500179"/>
    <lineage>
        <taxon>Bacteria</taxon>
        <taxon>Pseudomonadati</taxon>
        <taxon>Pseudomonadota</taxon>
        <taxon>Alphaproteobacteria</taxon>
        <taxon>Rhodospirillales</taxon>
        <taxon>Rhodospirillaceae</taxon>
        <taxon>Hwanghaeella</taxon>
    </lineage>
</organism>
<accession>A0A437QKJ3</accession>
<evidence type="ECO:0000256" key="3">
    <source>
        <dbReference type="ARBA" id="ARBA00023014"/>
    </source>
</evidence>
<dbReference type="GO" id="GO:0003824">
    <property type="term" value="F:catalytic activity"/>
    <property type="evidence" value="ECO:0007669"/>
    <property type="project" value="InterPro"/>
</dbReference>
<evidence type="ECO:0000259" key="4">
    <source>
        <dbReference type="SMART" id="SM00729"/>
    </source>
</evidence>
<proteinExistence type="predicted"/>
<feature type="domain" description="Elp3/MiaA/NifB-like radical SAM core" evidence="4">
    <location>
        <begin position="73"/>
        <end position="298"/>
    </location>
</feature>
<dbReference type="SFLD" id="SFLDG01084">
    <property type="entry name" value="Uncharacterised_Radical_SAM_Su"/>
    <property type="match status" value="1"/>
</dbReference>
<dbReference type="NCBIfam" id="NF033668">
    <property type="entry name" value="rSAM_PA0069"/>
    <property type="match status" value="1"/>
</dbReference>
<dbReference type="InterPro" id="IPR006638">
    <property type="entry name" value="Elp3/MiaA/NifB-like_rSAM"/>
</dbReference>
<keyword evidence="6" id="KW-1185">Reference proteome</keyword>
<name>A0A437QKJ3_9PROT</name>
<dbReference type="AlphaFoldDB" id="A0A437QKJ3"/>